<reference evidence="2 3" key="1">
    <citation type="journal article" date="2018" name="Nat. Ecol. Evol.">
        <title>Pezizomycetes genomes reveal the molecular basis of ectomycorrhizal truffle lifestyle.</title>
        <authorList>
            <person name="Murat C."/>
            <person name="Payen T."/>
            <person name="Noel B."/>
            <person name="Kuo A."/>
            <person name="Morin E."/>
            <person name="Chen J."/>
            <person name="Kohler A."/>
            <person name="Krizsan K."/>
            <person name="Balestrini R."/>
            <person name="Da Silva C."/>
            <person name="Montanini B."/>
            <person name="Hainaut M."/>
            <person name="Levati E."/>
            <person name="Barry K.W."/>
            <person name="Belfiori B."/>
            <person name="Cichocki N."/>
            <person name="Clum A."/>
            <person name="Dockter R.B."/>
            <person name="Fauchery L."/>
            <person name="Guy J."/>
            <person name="Iotti M."/>
            <person name="Le Tacon F."/>
            <person name="Lindquist E.A."/>
            <person name="Lipzen A."/>
            <person name="Malagnac F."/>
            <person name="Mello A."/>
            <person name="Molinier V."/>
            <person name="Miyauchi S."/>
            <person name="Poulain J."/>
            <person name="Riccioni C."/>
            <person name="Rubini A."/>
            <person name="Sitrit Y."/>
            <person name="Splivallo R."/>
            <person name="Traeger S."/>
            <person name="Wang M."/>
            <person name="Zifcakova L."/>
            <person name="Wipf D."/>
            <person name="Zambonelli A."/>
            <person name="Paolocci F."/>
            <person name="Nowrousian M."/>
            <person name="Ottonello S."/>
            <person name="Baldrian P."/>
            <person name="Spatafora J.W."/>
            <person name="Henrissat B."/>
            <person name="Nagy L.G."/>
            <person name="Aury J.M."/>
            <person name="Wincker P."/>
            <person name="Grigoriev I.V."/>
            <person name="Bonfante P."/>
            <person name="Martin F.M."/>
        </authorList>
    </citation>
    <scope>NUCLEOTIDE SEQUENCE [LARGE SCALE GENOMIC DNA]</scope>
    <source>
        <strain evidence="2 3">RN42</strain>
    </source>
</reference>
<feature type="chain" id="PRO_5018163827" evidence="1">
    <location>
        <begin position="22"/>
        <end position="166"/>
    </location>
</feature>
<dbReference type="SUPFAM" id="SSF48619">
    <property type="entry name" value="Phospholipase A2, PLA2"/>
    <property type="match status" value="1"/>
</dbReference>
<gene>
    <name evidence="2" type="ORF">BJ508DRAFT_413671</name>
</gene>
<dbReference type="GO" id="GO:0006644">
    <property type="term" value="P:phospholipid metabolic process"/>
    <property type="evidence" value="ECO:0007669"/>
    <property type="project" value="InterPro"/>
</dbReference>
<dbReference type="GO" id="GO:0004623">
    <property type="term" value="F:phospholipase A2 activity"/>
    <property type="evidence" value="ECO:0007669"/>
    <property type="project" value="InterPro"/>
</dbReference>
<feature type="signal peptide" evidence="1">
    <location>
        <begin position="1"/>
        <end position="21"/>
    </location>
</feature>
<accession>A0A3N4IA91</accession>
<keyword evidence="1" id="KW-0732">Signal</keyword>
<dbReference type="AlphaFoldDB" id="A0A3N4IA91"/>
<dbReference type="EMBL" id="ML119667">
    <property type="protein sequence ID" value="RPA83003.1"/>
    <property type="molecule type" value="Genomic_DNA"/>
</dbReference>
<sequence length="166" mass="18448">MKFSIVLPVIAALSATSSALAIPTFSDVKGLFAIEKRETAIQATDRLLFSASLSTFTTAKSKKNPSTLDWSDDGCSKAPDSPLGFKFAPRCHRHDFGYRNYKKQKRMNETARKKIDDQFKKDLYAYCDTFSGLKSAQGVLCRRTADIYYAAVRAAGDGRIFNVKLP</sequence>
<proteinExistence type="predicted"/>
<evidence type="ECO:0000256" key="1">
    <source>
        <dbReference type="SAM" id="SignalP"/>
    </source>
</evidence>
<dbReference type="InterPro" id="IPR015141">
    <property type="entry name" value="PLipase_A2_prok/fun"/>
</dbReference>
<dbReference type="Pfam" id="PF09056">
    <property type="entry name" value="Phospholip_A2_3"/>
    <property type="match status" value="1"/>
</dbReference>
<name>A0A3N4IA91_ASCIM</name>
<protein>
    <submittedName>
        <fullName evidence="2">Uncharacterized protein</fullName>
    </submittedName>
</protein>
<organism evidence="2 3">
    <name type="scientific">Ascobolus immersus RN42</name>
    <dbReference type="NCBI Taxonomy" id="1160509"/>
    <lineage>
        <taxon>Eukaryota</taxon>
        <taxon>Fungi</taxon>
        <taxon>Dikarya</taxon>
        <taxon>Ascomycota</taxon>
        <taxon>Pezizomycotina</taxon>
        <taxon>Pezizomycetes</taxon>
        <taxon>Pezizales</taxon>
        <taxon>Ascobolaceae</taxon>
        <taxon>Ascobolus</taxon>
    </lineage>
</organism>
<evidence type="ECO:0000313" key="3">
    <source>
        <dbReference type="Proteomes" id="UP000275078"/>
    </source>
</evidence>
<dbReference type="Gene3D" id="1.20.90.10">
    <property type="entry name" value="Phospholipase A2 domain"/>
    <property type="match status" value="1"/>
</dbReference>
<dbReference type="Proteomes" id="UP000275078">
    <property type="component" value="Unassembled WGS sequence"/>
</dbReference>
<evidence type="ECO:0000313" key="2">
    <source>
        <dbReference type="EMBL" id="RPA83003.1"/>
    </source>
</evidence>
<dbReference type="InterPro" id="IPR036444">
    <property type="entry name" value="PLipase_A2_dom_sf"/>
</dbReference>
<keyword evidence="3" id="KW-1185">Reference proteome</keyword>
<dbReference type="OrthoDB" id="5120271at2759"/>
<dbReference type="GO" id="GO:0050482">
    <property type="term" value="P:arachidonate secretion"/>
    <property type="evidence" value="ECO:0007669"/>
    <property type="project" value="InterPro"/>
</dbReference>